<accession>A0A6A6CPE9</accession>
<reference evidence="2" key="1">
    <citation type="journal article" date="2020" name="Stud. Mycol.">
        <title>101 Dothideomycetes genomes: a test case for predicting lifestyles and emergence of pathogens.</title>
        <authorList>
            <person name="Haridas S."/>
            <person name="Albert R."/>
            <person name="Binder M."/>
            <person name="Bloem J."/>
            <person name="Labutti K."/>
            <person name="Salamov A."/>
            <person name="Andreopoulos B."/>
            <person name="Baker S."/>
            <person name="Barry K."/>
            <person name="Bills G."/>
            <person name="Bluhm B."/>
            <person name="Cannon C."/>
            <person name="Castanera R."/>
            <person name="Culley D."/>
            <person name="Daum C."/>
            <person name="Ezra D."/>
            <person name="Gonzalez J."/>
            <person name="Henrissat B."/>
            <person name="Kuo A."/>
            <person name="Liang C."/>
            <person name="Lipzen A."/>
            <person name="Lutzoni F."/>
            <person name="Magnuson J."/>
            <person name="Mondo S."/>
            <person name="Nolan M."/>
            <person name="Ohm R."/>
            <person name="Pangilinan J."/>
            <person name="Park H.-J."/>
            <person name="Ramirez L."/>
            <person name="Alfaro M."/>
            <person name="Sun H."/>
            <person name="Tritt A."/>
            <person name="Yoshinaga Y."/>
            <person name="Zwiers L.-H."/>
            <person name="Turgeon B."/>
            <person name="Goodwin S."/>
            <person name="Spatafora J."/>
            <person name="Crous P."/>
            <person name="Grigoriev I."/>
        </authorList>
    </citation>
    <scope>NUCLEOTIDE SEQUENCE</scope>
    <source>
        <strain evidence="2">ATCC 36951</strain>
    </source>
</reference>
<dbReference type="Proteomes" id="UP000799537">
    <property type="component" value="Unassembled WGS sequence"/>
</dbReference>
<name>A0A6A6CPE9_ZASCE</name>
<feature type="compositionally biased region" description="Pro residues" evidence="1">
    <location>
        <begin position="55"/>
        <end position="68"/>
    </location>
</feature>
<feature type="region of interest" description="Disordered" evidence="1">
    <location>
        <begin position="288"/>
        <end position="348"/>
    </location>
</feature>
<sequence>MAYPNTPSRGPRPQQQPPYIQPGPAPQPNVPAPDYSSNDPGRPIREALRGKSPPWIDPSAPPYPPPRKMAPLKKTSQSRKDPPALAPRPVQPGQSRSGLEVYRRGSEALAEAQARANADLLAQQQSLPPQTYGRILPQTGRGEAERGMYATADPRAYQAQDENLYHLGDEGFSRVIPVSGVRSVVCLLACLVLRSWELVRMKHQFAQSSSCISSVTSILQSAQSHCGICTLCPQDMRVYRQPFLDSSLLLRTSSSNRVKSLKLNEYSTTHLTPRTRCTQHLQGLFRSTMPPIQQKKKKSSGQGQSGYPKTQPGSSFTGQSSSQQPAPSNQNIPPGGVSGNPAQPPLPRLKIRPQKAIKVYECEGEDDAVTKVTTYDYSKRKESIQTQKFEPTSQGNDPSLTVTVTTEDDAVQEEHYYPKGRPRQKLEPVDVTGRPIPRPRRNPKRVIEDNLKEGTRKQTPYWQGQPVPKDTDEEQGESSFGVRRGVPQTRVDVGEPEDYDPDPGFYGDDSWDYQQLRR</sequence>
<feature type="compositionally biased region" description="Pro residues" evidence="1">
    <location>
        <begin position="14"/>
        <end position="31"/>
    </location>
</feature>
<protein>
    <submittedName>
        <fullName evidence="2">Uncharacterized protein</fullName>
    </submittedName>
</protein>
<evidence type="ECO:0000313" key="3">
    <source>
        <dbReference type="Proteomes" id="UP000799537"/>
    </source>
</evidence>
<evidence type="ECO:0000256" key="1">
    <source>
        <dbReference type="SAM" id="MobiDB-lite"/>
    </source>
</evidence>
<feature type="region of interest" description="Disordered" evidence="1">
    <location>
        <begin position="378"/>
        <end position="518"/>
    </location>
</feature>
<dbReference type="EMBL" id="ML993593">
    <property type="protein sequence ID" value="KAF2167336.1"/>
    <property type="molecule type" value="Genomic_DNA"/>
</dbReference>
<proteinExistence type="predicted"/>
<feature type="compositionally biased region" description="Polar residues" evidence="1">
    <location>
        <begin position="384"/>
        <end position="405"/>
    </location>
</feature>
<feature type="compositionally biased region" description="Low complexity" evidence="1">
    <location>
        <begin position="300"/>
        <end position="334"/>
    </location>
</feature>
<feature type="region of interest" description="Disordered" evidence="1">
    <location>
        <begin position="123"/>
        <end position="143"/>
    </location>
</feature>
<feature type="compositionally biased region" description="Basic and acidic residues" evidence="1">
    <location>
        <begin position="445"/>
        <end position="456"/>
    </location>
</feature>
<dbReference type="RefSeq" id="XP_033668225.1">
    <property type="nucleotide sequence ID" value="XM_033812526.1"/>
</dbReference>
<feature type="region of interest" description="Disordered" evidence="1">
    <location>
        <begin position="1"/>
        <end position="103"/>
    </location>
</feature>
<evidence type="ECO:0000313" key="2">
    <source>
        <dbReference type="EMBL" id="KAF2167336.1"/>
    </source>
</evidence>
<dbReference type="GeneID" id="54565798"/>
<keyword evidence="3" id="KW-1185">Reference proteome</keyword>
<organism evidence="2 3">
    <name type="scientific">Zasmidium cellare ATCC 36951</name>
    <dbReference type="NCBI Taxonomy" id="1080233"/>
    <lineage>
        <taxon>Eukaryota</taxon>
        <taxon>Fungi</taxon>
        <taxon>Dikarya</taxon>
        <taxon>Ascomycota</taxon>
        <taxon>Pezizomycotina</taxon>
        <taxon>Dothideomycetes</taxon>
        <taxon>Dothideomycetidae</taxon>
        <taxon>Mycosphaerellales</taxon>
        <taxon>Mycosphaerellaceae</taxon>
        <taxon>Zasmidium</taxon>
    </lineage>
</organism>
<dbReference type="AlphaFoldDB" id="A0A6A6CPE9"/>
<gene>
    <name evidence="2" type="ORF">M409DRAFT_53943</name>
</gene>